<evidence type="ECO:0000256" key="10">
    <source>
        <dbReference type="ARBA" id="ARBA00047838"/>
    </source>
</evidence>
<feature type="active site" evidence="12 13">
    <location>
        <position position="175"/>
    </location>
</feature>
<gene>
    <name evidence="12" type="primary">hisH</name>
    <name evidence="15" type="ORF">MYP_596</name>
</gene>
<feature type="domain" description="Glutamine amidotransferase" evidence="14">
    <location>
        <begin position="10"/>
        <end position="191"/>
    </location>
</feature>
<dbReference type="UniPathway" id="UPA00031">
    <property type="reaction ID" value="UER00010"/>
</dbReference>
<evidence type="ECO:0000313" key="15">
    <source>
        <dbReference type="EMBL" id="GAL83370.1"/>
    </source>
</evidence>
<dbReference type="InterPro" id="IPR017926">
    <property type="entry name" value="GATASE"/>
</dbReference>
<keyword evidence="9 12" id="KW-0456">Lyase</keyword>
<dbReference type="HAMAP" id="MF_00278">
    <property type="entry name" value="HisH"/>
    <property type="match status" value="1"/>
</dbReference>
<dbReference type="NCBIfam" id="TIGR01855">
    <property type="entry name" value="IMP_synth_hisH"/>
    <property type="match status" value="1"/>
</dbReference>
<evidence type="ECO:0000313" key="16">
    <source>
        <dbReference type="Proteomes" id="UP000030185"/>
    </source>
</evidence>
<evidence type="ECO:0000256" key="3">
    <source>
        <dbReference type="ARBA" id="ARBA00011152"/>
    </source>
</evidence>
<comment type="pathway">
    <text evidence="2 12">Amino-acid biosynthesis; L-histidine biosynthesis; L-histidine from 5-phospho-alpha-D-ribose 1-diphosphate: step 5/9.</text>
</comment>
<dbReference type="PANTHER" id="PTHR42701">
    <property type="entry name" value="IMIDAZOLE GLYCEROL PHOSPHATE SYNTHASE SUBUNIT HISH"/>
    <property type="match status" value="1"/>
</dbReference>
<dbReference type="SUPFAM" id="SSF52317">
    <property type="entry name" value="Class I glutamine amidotransferase-like"/>
    <property type="match status" value="1"/>
</dbReference>
<evidence type="ECO:0000256" key="9">
    <source>
        <dbReference type="ARBA" id="ARBA00023239"/>
    </source>
</evidence>
<keyword evidence="5 12" id="KW-0028">Amino-acid biosynthesis</keyword>
<comment type="catalytic activity">
    <reaction evidence="11 12">
        <text>L-glutamine + H2O = L-glutamate + NH4(+)</text>
        <dbReference type="Rhea" id="RHEA:15889"/>
        <dbReference type="ChEBI" id="CHEBI:15377"/>
        <dbReference type="ChEBI" id="CHEBI:28938"/>
        <dbReference type="ChEBI" id="CHEBI:29985"/>
        <dbReference type="ChEBI" id="CHEBI:58359"/>
        <dbReference type="EC" id="3.5.1.2"/>
    </reaction>
</comment>
<keyword evidence="6 12" id="KW-0378">Hydrolase</keyword>
<evidence type="ECO:0000256" key="11">
    <source>
        <dbReference type="ARBA" id="ARBA00049534"/>
    </source>
</evidence>
<comment type="caution">
    <text evidence="15">The sequence shown here is derived from an EMBL/GenBank/DDBJ whole genome shotgun (WGS) entry which is preliminary data.</text>
</comment>
<keyword evidence="16" id="KW-1185">Reference proteome</keyword>
<dbReference type="GO" id="GO:0016829">
    <property type="term" value="F:lyase activity"/>
    <property type="evidence" value="ECO:0007669"/>
    <property type="project" value="UniProtKB-KW"/>
</dbReference>
<dbReference type="PROSITE" id="PS51273">
    <property type="entry name" value="GATASE_TYPE_1"/>
    <property type="match status" value="1"/>
</dbReference>
<keyword evidence="15" id="KW-0808">Transferase</keyword>
<comment type="subcellular location">
    <subcellularLocation>
        <location evidence="1 12">Cytoplasm</location>
    </subcellularLocation>
</comment>
<feature type="active site" evidence="12 13">
    <location>
        <position position="177"/>
    </location>
</feature>
<comment type="function">
    <text evidence="12">IGPS catalyzes the conversion of PRFAR and glutamine to IGP, AICAR and glutamate. The HisH subunit catalyzes the hydrolysis of glutamine to glutamate and ammonia as part of the synthesis of IGP and AICAR. The resulting ammonia molecule is channeled to the active site of HisF.</text>
</comment>
<keyword evidence="7 12" id="KW-0315">Glutamine amidotransferase</keyword>
<proteinExistence type="inferred from homology"/>
<dbReference type="PIRSF" id="PIRSF000495">
    <property type="entry name" value="Amidotransf_hisH"/>
    <property type="match status" value="1"/>
</dbReference>
<reference evidence="15 16" key="1">
    <citation type="submission" date="2014-09" db="EMBL/GenBank/DDBJ databases">
        <title>Sporocytophaga myxococcoides PG-01 genome sequencing.</title>
        <authorList>
            <person name="Liu L."/>
            <person name="Gao P.J."/>
            <person name="Chen G.J."/>
            <person name="Wang L.S."/>
        </authorList>
    </citation>
    <scope>NUCLEOTIDE SEQUENCE [LARGE SCALE GENOMIC DNA]</scope>
    <source>
        <strain evidence="15 16">PG-01</strain>
    </source>
</reference>
<keyword evidence="8 12" id="KW-0368">Histidine biosynthesis</keyword>
<evidence type="ECO:0000256" key="12">
    <source>
        <dbReference type="HAMAP-Rule" id="MF_00278"/>
    </source>
</evidence>
<accession>A0A098L926</accession>
<feature type="active site" description="Nucleophile" evidence="12 13">
    <location>
        <position position="77"/>
    </location>
</feature>
<evidence type="ECO:0000256" key="13">
    <source>
        <dbReference type="PIRSR" id="PIRSR000495-1"/>
    </source>
</evidence>
<evidence type="ECO:0000256" key="7">
    <source>
        <dbReference type="ARBA" id="ARBA00022962"/>
    </source>
</evidence>
<organism evidence="15 16">
    <name type="scientific">Sporocytophaga myxococcoides</name>
    <dbReference type="NCBI Taxonomy" id="153721"/>
    <lineage>
        <taxon>Bacteria</taxon>
        <taxon>Pseudomonadati</taxon>
        <taxon>Bacteroidota</taxon>
        <taxon>Cytophagia</taxon>
        <taxon>Cytophagales</taxon>
        <taxon>Cytophagaceae</taxon>
        <taxon>Sporocytophaga</taxon>
    </lineage>
</organism>
<dbReference type="PANTHER" id="PTHR42701:SF1">
    <property type="entry name" value="IMIDAZOLE GLYCEROL PHOSPHATE SYNTHASE SUBUNIT HISH"/>
    <property type="match status" value="1"/>
</dbReference>
<dbReference type="EC" id="3.5.1.2" evidence="12"/>
<comment type="catalytic activity">
    <reaction evidence="10 12">
        <text>5-[(5-phospho-1-deoxy-D-ribulos-1-ylimino)methylamino]-1-(5-phospho-beta-D-ribosyl)imidazole-4-carboxamide + L-glutamine = D-erythro-1-(imidazol-4-yl)glycerol 3-phosphate + 5-amino-1-(5-phospho-beta-D-ribosyl)imidazole-4-carboxamide + L-glutamate + H(+)</text>
        <dbReference type="Rhea" id="RHEA:24793"/>
        <dbReference type="ChEBI" id="CHEBI:15378"/>
        <dbReference type="ChEBI" id="CHEBI:29985"/>
        <dbReference type="ChEBI" id="CHEBI:58278"/>
        <dbReference type="ChEBI" id="CHEBI:58359"/>
        <dbReference type="ChEBI" id="CHEBI:58475"/>
        <dbReference type="ChEBI" id="CHEBI:58525"/>
        <dbReference type="EC" id="4.3.2.10"/>
    </reaction>
</comment>
<evidence type="ECO:0000259" key="14">
    <source>
        <dbReference type="Pfam" id="PF00117"/>
    </source>
</evidence>
<sequence>MKIAIIKYNAGNTQSVSYALNRLGVDPIITDEPELLKAADKVIFPGVGEASTAMTYLKQRNLDKLIPEFKQPFLGICLGLQLMCQHSEENDVECLKVFPMTVKRFPPKDKVPHMGWNSITNLKDPLFNGVNEGEFVYFVHSYYAELSDYTIAQSDYILPFSASIRKDNFYAVQFHTEKSGKTGEKILKNFLSL</sequence>
<dbReference type="FunFam" id="3.40.50.880:FF:000009">
    <property type="entry name" value="Imidazole glycerol phosphate synthase subunit HisH"/>
    <property type="match status" value="1"/>
</dbReference>
<dbReference type="GO" id="GO:0004359">
    <property type="term" value="F:glutaminase activity"/>
    <property type="evidence" value="ECO:0007669"/>
    <property type="project" value="UniProtKB-EC"/>
</dbReference>
<dbReference type="eggNOG" id="COG0118">
    <property type="taxonomic scope" value="Bacteria"/>
</dbReference>
<dbReference type="EMBL" id="BBLT01000001">
    <property type="protein sequence ID" value="GAL83370.1"/>
    <property type="molecule type" value="Genomic_DNA"/>
</dbReference>
<evidence type="ECO:0000256" key="8">
    <source>
        <dbReference type="ARBA" id="ARBA00023102"/>
    </source>
</evidence>
<dbReference type="InterPro" id="IPR029062">
    <property type="entry name" value="Class_I_gatase-like"/>
</dbReference>
<evidence type="ECO:0000256" key="5">
    <source>
        <dbReference type="ARBA" id="ARBA00022605"/>
    </source>
</evidence>
<keyword evidence="4 12" id="KW-0963">Cytoplasm</keyword>
<dbReference type="GO" id="GO:0000107">
    <property type="term" value="F:imidazoleglycerol-phosphate synthase activity"/>
    <property type="evidence" value="ECO:0007669"/>
    <property type="project" value="UniProtKB-UniRule"/>
</dbReference>
<evidence type="ECO:0000256" key="2">
    <source>
        <dbReference type="ARBA" id="ARBA00005091"/>
    </source>
</evidence>
<dbReference type="OrthoDB" id="9807137at2"/>
<dbReference type="InterPro" id="IPR010139">
    <property type="entry name" value="Imidazole-glycPsynth_HisH"/>
</dbReference>
<dbReference type="AlphaFoldDB" id="A0A098L926"/>
<dbReference type="Pfam" id="PF00117">
    <property type="entry name" value="GATase"/>
    <property type="match status" value="1"/>
</dbReference>
<dbReference type="STRING" id="153721.MYP_596"/>
<dbReference type="Proteomes" id="UP000030185">
    <property type="component" value="Unassembled WGS sequence"/>
</dbReference>
<evidence type="ECO:0000256" key="4">
    <source>
        <dbReference type="ARBA" id="ARBA00022490"/>
    </source>
</evidence>
<dbReference type="RefSeq" id="WP_045458127.1">
    <property type="nucleotide sequence ID" value="NZ_BBLT01000001.1"/>
</dbReference>
<dbReference type="GO" id="GO:0005737">
    <property type="term" value="C:cytoplasm"/>
    <property type="evidence" value="ECO:0007669"/>
    <property type="project" value="UniProtKB-SubCell"/>
</dbReference>
<name>A0A098L926_9BACT</name>
<dbReference type="CDD" id="cd01748">
    <property type="entry name" value="GATase1_IGP_Synthase"/>
    <property type="match status" value="1"/>
</dbReference>
<comment type="subunit">
    <text evidence="3 12">Heterodimer of HisH and HisF.</text>
</comment>
<dbReference type="Gene3D" id="3.40.50.880">
    <property type="match status" value="1"/>
</dbReference>
<dbReference type="GO" id="GO:0000105">
    <property type="term" value="P:L-histidine biosynthetic process"/>
    <property type="evidence" value="ECO:0007669"/>
    <property type="project" value="UniProtKB-UniRule"/>
</dbReference>
<evidence type="ECO:0000256" key="1">
    <source>
        <dbReference type="ARBA" id="ARBA00004496"/>
    </source>
</evidence>
<evidence type="ECO:0000256" key="6">
    <source>
        <dbReference type="ARBA" id="ARBA00022801"/>
    </source>
</evidence>
<protein>
    <recommendedName>
        <fullName evidence="12">Imidazole glycerol phosphate synthase subunit HisH</fullName>
        <ecNumber evidence="12">4.3.2.10</ecNumber>
    </recommendedName>
    <alternativeName>
        <fullName evidence="12">IGP synthase glutaminase subunit</fullName>
        <ecNumber evidence="12">3.5.1.2</ecNumber>
    </alternativeName>
    <alternativeName>
        <fullName evidence="12">IGP synthase subunit HisH</fullName>
    </alternativeName>
    <alternativeName>
        <fullName evidence="12">ImGP synthase subunit HisH</fullName>
        <shortName evidence="12">IGPS subunit HisH</shortName>
    </alternativeName>
</protein>
<dbReference type="EC" id="4.3.2.10" evidence="12"/>